<keyword evidence="11" id="KW-1185">Reference proteome</keyword>
<reference evidence="10 11" key="1">
    <citation type="submission" date="2016-11" db="EMBL/GenBank/DDBJ databases">
        <title>The macronuclear genome of Stentor coeruleus: a giant cell with tiny introns.</title>
        <authorList>
            <person name="Slabodnick M."/>
            <person name="Ruby J.G."/>
            <person name="Reiff S.B."/>
            <person name="Swart E.C."/>
            <person name="Gosai S."/>
            <person name="Prabakaran S."/>
            <person name="Witkowska E."/>
            <person name="Larue G.E."/>
            <person name="Fisher S."/>
            <person name="Freeman R.M."/>
            <person name="Gunawardena J."/>
            <person name="Chu W."/>
            <person name="Stover N.A."/>
            <person name="Gregory B.D."/>
            <person name="Nowacki M."/>
            <person name="Derisi J."/>
            <person name="Roy S.W."/>
            <person name="Marshall W.F."/>
            <person name="Sood P."/>
        </authorList>
    </citation>
    <scope>NUCLEOTIDE SEQUENCE [LARGE SCALE GENOMIC DNA]</scope>
    <source>
        <strain evidence="10">WM001</strain>
    </source>
</reference>
<comment type="function">
    <text evidence="7">Plays a fundamental role in microtubule organizing center structure and function. Component of the infraciliary lattice (ICL) and the ciliary basal bodies.</text>
</comment>
<evidence type="ECO:0000256" key="5">
    <source>
        <dbReference type="ARBA" id="ARBA00022837"/>
    </source>
</evidence>
<proteinExistence type="inferred from homology"/>
<evidence type="ECO:0000256" key="2">
    <source>
        <dbReference type="ARBA" id="ARBA00005253"/>
    </source>
</evidence>
<evidence type="ECO:0000256" key="4">
    <source>
        <dbReference type="ARBA" id="ARBA00022737"/>
    </source>
</evidence>
<evidence type="ECO:0000256" key="8">
    <source>
        <dbReference type="SAM" id="MobiDB-lite"/>
    </source>
</evidence>
<dbReference type="InterPro" id="IPR018247">
    <property type="entry name" value="EF_Hand_1_Ca_BS"/>
</dbReference>
<dbReference type="GO" id="GO:0016460">
    <property type="term" value="C:myosin II complex"/>
    <property type="evidence" value="ECO:0007669"/>
    <property type="project" value="TreeGrafter"/>
</dbReference>
<evidence type="ECO:0000256" key="7">
    <source>
        <dbReference type="ARBA" id="ARBA00025692"/>
    </source>
</evidence>
<feature type="compositionally biased region" description="Pro residues" evidence="8">
    <location>
        <begin position="239"/>
        <end position="268"/>
    </location>
</feature>
<dbReference type="Proteomes" id="UP000187209">
    <property type="component" value="Unassembled WGS sequence"/>
</dbReference>
<dbReference type="PROSITE" id="PS00018">
    <property type="entry name" value="EF_HAND_1"/>
    <property type="match status" value="3"/>
</dbReference>
<dbReference type="EMBL" id="MPUH01001131">
    <property type="protein sequence ID" value="OMJ70044.1"/>
    <property type="molecule type" value="Genomic_DNA"/>
</dbReference>
<dbReference type="InterPro" id="IPR050230">
    <property type="entry name" value="CALM/Myosin/TropC-like"/>
</dbReference>
<dbReference type="FunFam" id="1.10.238.10:FF:000178">
    <property type="entry name" value="Calmodulin-2 A"/>
    <property type="match status" value="1"/>
</dbReference>
<evidence type="ECO:0000256" key="1">
    <source>
        <dbReference type="ARBA" id="ARBA00004245"/>
    </source>
</evidence>
<comment type="subcellular location">
    <subcellularLocation>
        <location evidence="1">Cytoplasm</location>
        <location evidence="1">Cytoskeleton</location>
    </subcellularLocation>
</comment>
<dbReference type="InterPro" id="IPR014044">
    <property type="entry name" value="CAP_dom"/>
</dbReference>
<dbReference type="SUPFAM" id="SSF47473">
    <property type="entry name" value="EF-hand"/>
    <property type="match status" value="1"/>
</dbReference>
<keyword evidence="6" id="KW-0206">Cytoskeleton</keyword>
<organism evidence="10 11">
    <name type="scientific">Stentor coeruleus</name>
    <dbReference type="NCBI Taxonomy" id="5963"/>
    <lineage>
        <taxon>Eukaryota</taxon>
        <taxon>Sar</taxon>
        <taxon>Alveolata</taxon>
        <taxon>Ciliophora</taxon>
        <taxon>Postciliodesmatophora</taxon>
        <taxon>Heterotrichea</taxon>
        <taxon>Heterotrichida</taxon>
        <taxon>Stentoridae</taxon>
        <taxon>Stentor</taxon>
    </lineage>
</organism>
<dbReference type="Gene3D" id="3.40.33.10">
    <property type="entry name" value="CAP"/>
    <property type="match status" value="1"/>
</dbReference>
<dbReference type="OrthoDB" id="308255at2759"/>
<dbReference type="CDD" id="cd05379">
    <property type="entry name" value="CAP_bacterial"/>
    <property type="match status" value="1"/>
</dbReference>
<feature type="domain" description="EF-hand" evidence="9">
    <location>
        <begin position="422"/>
        <end position="457"/>
    </location>
</feature>
<dbReference type="AlphaFoldDB" id="A0A1R2AZT0"/>
<dbReference type="PROSITE" id="PS50222">
    <property type="entry name" value="EF_HAND_2"/>
    <property type="match status" value="4"/>
</dbReference>
<gene>
    <name evidence="10" type="ORF">SteCoe_32082</name>
</gene>
<comment type="similarity">
    <text evidence="2">Belongs to the centrin family.</text>
</comment>
<keyword evidence="4" id="KW-0677">Repeat</keyword>
<evidence type="ECO:0000256" key="3">
    <source>
        <dbReference type="ARBA" id="ARBA00022490"/>
    </source>
</evidence>
<keyword evidence="3" id="KW-0963">Cytoplasm</keyword>
<dbReference type="InterPro" id="IPR035940">
    <property type="entry name" value="CAP_sf"/>
</dbReference>
<dbReference type="PANTHER" id="PTHR23048">
    <property type="entry name" value="MYOSIN LIGHT CHAIN 1, 3"/>
    <property type="match status" value="1"/>
</dbReference>
<dbReference type="Pfam" id="PF13499">
    <property type="entry name" value="EF-hand_7"/>
    <property type="match status" value="2"/>
</dbReference>
<dbReference type="Gene3D" id="1.10.238.10">
    <property type="entry name" value="EF-hand"/>
    <property type="match status" value="2"/>
</dbReference>
<comment type="caution">
    <text evidence="10">The sequence shown here is derived from an EMBL/GenBank/DDBJ whole genome shotgun (WGS) entry which is preliminary data.</text>
</comment>
<sequence>MVSRNLPEAVLVELNLCRSNPAKYSDKLAATLKYYNENVFEKPGAIPIETEEGPDNVQECIDQLKATKALAPIKWSDVLAKAAQVHVDDIGPAGAMGHTGTDNSDPGERIERFGQWEGTIGENIDYGDSTPEDIVVNLLIDDGVSTRGHRTNILKPEHLFAGVAYGPHADMESLCVIVFAQGINDPGARTPAKASSPVASKPASTPVQKQETPKPVSTPVQKQEPPKPAPAPVQKQEPPKPAPKQEPPKPAPKQEPPKPAPKQEPPKPAGKAPPGKQPVKEEPKARPKPAQKKYNPSGRFNAADYVKPGLTEDDIEEIKEAFDLFDSDGSGTVEPRELKSAMSSLGFEAKNATLFHVVSELDKDGSGAIDFDEFLGMMTSQMSDSDTREEIHSIFILFDVDKTGYINVKNLRKIAKDLGETADDEELLDLIRKGDSDGDGLVSFDDFYNIMTKKFNS</sequence>
<dbReference type="SMART" id="SM00054">
    <property type="entry name" value="EFh"/>
    <property type="match status" value="4"/>
</dbReference>
<dbReference type="InterPro" id="IPR002048">
    <property type="entry name" value="EF_hand_dom"/>
</dbReference>
<keyword evidence="5" id="KW-0106">Calcium</keyword>
<feature type="compositionally biased region" description="Low complexity" evidence="8">
    <location>
        <begin position="190"/>
        <end position="207"/>
    </location>
</feature>
<dbReference type="GO" id="GO:0005509">
    <property type="term" value="F:calcium ion binding"/>
    <property type="evidence" value="ECO:0007669"/>
    <property type="project" value="InterPro"/>
</dbReference>
<dbReference type="CDD" id="cd00051">
    <property type="entry name" value="EFh"/>
    <property type="match status" value="1"/>
</dbReference>
<accession>A0A1R2AZT0</accession>
<feature type="domain" description="EF-hand" evidence="9">
    <location>
        <begin position="349"/>
        <end position="384"/>
    </location>
</feature>
<dbReference type="PANTHER" id="PTHR23048:SF59">
    <property type="entry name" value="EF-HAND SUPERFAMILY PROTEIN"/>
    <property type="match status" value="1"/>
</dbReference>
<feature type="domain" description="EF-hand" evidence="9">
    <location>
        <begin position="313"/>
        <end position="348"/>
    </location>
</feature>
<evidence type="ECO:0000313" key="11">
    <source>
        <dbReference type="Proteomes" id="UP000187209"/>
    </source>
</evidence>
<dbReference type="Pfam" id="PF00188">
    <property type="entry name" value="CAP"/>
    <property type="match status" value="1"/>
</dbReference>
<evidence type="ECO:0000313" key="10">
    <source>
        <dbReference type="EMBL" id="OMJ70044.1"/>
    </source>
</evidence>
<evidence type="ECO:0000256" key="6">
    <source>
        <dbReference type="ARBA" id="ARBA00023212"/>
    </source>
</evidence>
<dbReference type="CDD" id="cd15898">
    <property type="entry name" value="EFh_PI-PLC"/>
    <property type="match status" value="1"/>
</dbReference>
<name>A0A1R2AZT0_9CILI</name>
<feature type="region of interest" description="Disordered" evidence="8">
    <location>
        <begin position="188"/>
        <end position="304"/>
    </location>
</feature>
<evidence type="ECO:0000259" key="9">
    <source>
        <dbReference type="PROSITE" id="PS50222"/>
    </source>
</evidence>
<feature type="domain" description="EF-hand" evidence="9">
    <location>
        <begin position="386"/>
        <end position="421"/>
    </location>
</feature>
<protein>
    <recommendedName>
        <fullName evidence="9">EF-hand domain-containing protein</fullName>
    </recommendedName>
</protein>
<dbReference type="SUPFAM" id="SSF55797">
    <property type="entry name" value="PR-1-like"/>
    <property type="match status" value="1"/>
</dbReference>
<dbReference type="InterPro" id="IPR011992">
    <property type="entry name" value="EF-hand-dom_pair"/>
</dbReference>